<feature type="region of interest" description="Disordered" evidence="1">
    <location>
        <begin position="1"/>
        <end position="29"/>
    </location>
</feature>
<keyword evidence="3" id="KW-1185">Reference proteome</keyword>
<evidence type="ECO:0000313" key="2">
    <source>
        <dbReference type="EMBL" id="OOF96876.1"/>
    </source>
</evidence>
<protein>
    <submittedName>
        <fullName evidence="2">Uncharacterized protein</fullName>
    </submittedName>
</protein>
<name>A0A1R3RQV6_ASPC5</name>
<gene>
    <name evidence="2" type="ORF">ASPCADRAFT_129934</name>
</gene>
<dbReference type="STRING" id="602072.A0A1R3RQV6"/>
<reference evidence="3" key="1">
    <citation type="journal article" date="2017" name="Genome Biol.">
        <title>Comparative genomics reveals high biological diversity and specific adaptations in the industrially and medically important fungal genus Aspergillus.</title>
        <authorList>
            <person name="de Vries R.P."/>
            <person name="Riley R."/>
            <person name="Wiebenga A."/>
            <person name="Aguilar-Osorio G."/>
            <person name="Amillis S."/>
            <person name="Uchima C.A."/>
            <person name="Anderluh G."/>
            <person name="Asadollahi M."/>
            <person name="Askin M."/>
            <person name="Barry K."/>
            <person name="Battaglia E."/>
            <person name="Bayram O."/>
            <person name="Benocci T."/>
            <person name="Braus-Stromeyer S.A."/>
            <person name="Caldana C."/>
            <person name="Canovas D."/>
            <person name="Cerqueira G.C."/>
            <person name="Chen F."/>
            <person name="Chen W."/>
            <person name="Choi C."/>
            <person name="Clum A."/>
            <person name="Dos Santos R.A."/>
            <person name="Damasio A.R."/>
            <person name="Diallinas G."/>
            <person name="Emri T."/>
            <person name="Fekete E."/>
            <person name="Flipphi M."/>
            <person name="Freyberg S."/>
            <person name="Gallo A."/>
            <person name="Gournas C."/>
            <person name="Habgood R."/>
            <person name="Hainaut M."/>
            <person name="Harispe M.L."/>
            <person name="Henrissat B."/>
            <person name="Hilden K.S."/>
            <person name="Hope R."/>
            <person name="Hossain A."/>
            <person name="Karabika E."/>
            <person name="Karaffa L."/>
            <person name="Karanyi Z."/>
            <person name="Krasevec N."/>
            <person name="Kuo A."/>
            <person name="Kusch H."/>
            <person name="LaButti K."/>
            <person name="Lagendijk E.L."/>
            <person name="Lapidus A."/>
            <person name="Levasseur A."/>
            <person name="Lindquist E."/>
            <person name="Lipzen A."/>
            <person name="Logrieco A.F."/>
            <person name="MacCabe A."/>
            <person name="Maekelae M.R."/>
            <person name="Malavazi I."/>
            <person name="Melin P."/>
            <person name="Meyer V."/>
            <person name="Mielnichuk N."/>
            <person name="Miskei M."/>
            <person name="Molnar A.P."/>
            <person name="Mule G."/>
            <person name="Ngan C.Y."/>
            <person name="Orejas M."/>
            <person name="Orosz E."/>
            <person name="Ouedraogo J.P."/>
            <person name="Overkamp K.M."/>
            <person name="Park H.-S."/>
            <person name="Perrone G."/>
            <person name="Piumi F."/>
            <person name="Punt P.J."/>
            <person name="Ram A.F."/>
            <person name="Ramon A."/>
            <person name="Rauscher S."/>
            <person name="Record E."/>
            <person name="Riano-Pachon D.M."/>
            <person name="Robert V."/>
            <person name="Roehrig J."/>
            <person name="Ruller R."/>
            <person name="Salamov A."/>
            <person name="Salih N.S."/>
            <person name="Samson R.A."/>
            <person name="Sandor E."/>
            <person name="Sanguinetti M."/>
            <person name="Schuetze T."/>
            <person name="Sepcic K."/>
            <person name="Shelest E."/>
            <person name="Sherlock G."/>
            <person name="Sophianopoulou V."/>
            <person name="Squina F.M."/>
            <person name="Sun H."/>
            <person name="Susca A."/>
            <person name="Todd R.B."/>
            <person name="Tsang A."/>
            <person name="Unkles S.E."/>
            <person name="van de Wiele N."/>
            <person name="van Rossen-Uffink D."/>
            <person name="Oliveira J.V."/>
            <person name="Vesth T.C."/>
            <person name="Visser J."/>
            <person name="Yu J.-H."/>
            <person name="Zhou M."/>
            <person name="Andersen M.R."/>
            <person name="Archer D.B."/>
            <person name="Baker S.E."/>
            <person name="Benoit I."/>
            <person name="Brakhage A.A."/>
            <person name="Braus G.H."/>
            <person name="Fischer R."/>
            <person name="Frisvad J.C."/>
            <person name="Goldman G.H."/>
            <person name="Houbraken J."/>
            <person name="Oakley B."/>
            <person name="Pocsi I."/>
            <person name="Scazzocchio C."/>
            <person name="Seiboth B."/>
            <person name="vanKuyk P.A."/>
            <person name="Wortman J."/>
            <person name="Dyer P.S."/>
            <person name="Grigoriev I.V."/>
        </authorList>
    </citation>
    <scope>NUCLEOTIDE SEQUENCE [LARGE SCALE GENOMIC DNA]</scope>
    <source>
        <strain evidence="3">ITEM 5010</strain>
    </source>
</reference>
<dbReference type="OrthoDB" id="3693942at2759"/>
<sequence length="276" mass="30993">MSSHRVAGLPVRAPTRGVPYEEDIHPSDDGMGVSDYNSTFYVNFQDNRVPSKLESRVKELKSMLNYTHQWLDIWAGKNTDDQIREGNLSGGSDIEAQTERNNYRHKVIDVLVGKAAWMMESNTDTKSFGIEIKKENFHFEILKAMLSGIAQPQALLQDIEDALQSIADTIKESKSVKQTQSMYSLNHVIFYDSAADDVTASFRTVWYSIDESMKTVVSNKSSTQEVNVTFEFAARDFTFNEETWRSQKAAVVKFVEDAAAADVNDPLNGGEILPDA</sequence>
<dbReference type="EMBL" id="KV907498">
    <property type="protein sequence ID" value="OOF96876.1"/>
    <property type="molecule type" value="Genomic_DNA"/>
</dbReference>
<dbReference type="Proteomes" id="UP000188318">
    <property type="component" value="Unassembled WGS sequence"/>
</dbReference>
<dbReference type="VEuPathDB" id="FungiDB:ASPCADRAFT_129934"/>
<evidence type="ECO:0000256" key="1">
    <source>
        <dbReference type="SAM" id="MobiDB-lite"/>
    </source>
</evidence>
<evidence type="ECO:0000313" key="3">
    <source>
        <dbReference type="Proteomes" id="UP000188318"/>
    </source>
</evidence>
<accession>A0A1R3RQV6</accession>
<proteinExistence type="predicted"/>
<organism evidence="2 3">
    <name type="scientific">Aspergillus carbonarius (strain ITEM 5010)</name>
    <dbReference type="NCBI Taxonomy" id="602072"/>
    <lineage>
        <taxon>Eukaryota</taxon>
        <taxon>Fungi</taxon>
        <taxon>Dikarya</taxon>
        <taxon>Ascomycota</taxon>
        <taxon>Pezizomycotina</taxon>
        <taxon>Eurotiomycetes</taxon>
        <taxon>Eurotiomycetidae</taxon>
        <taxon>Eurotiales</taxon>
        <taxon>Aspergillaceae</taxon>
        <taxon>Aspergillus</taxon>
        <taxon>Aspergillus subgen. Circumdati</taxon>
    </lineage>
</organism>
<dbReference type="AlphaFoldDB" id="A0A1R3RQV6"/>
<dbReference type="OMA" id="WKRSDYR"/>